<proteinExistence type="predicted"/>
<accession>A0A316DS80</accession>
<dbReference type="AlphaFoldDB" id="A0A316DS80"/>
<evidence type="ECO:0000313" key="2">
    <source>
        <dbReference type="EMBL" id="PWK21147.1"/>
    </source>
</evidence>
<dbReference type="Proteomes" id="UP000651837">
    <property type="component" value="Unassembled WGS sequence"/>
</dbReference>
<sequence>MGIHVFIDKLTSKQVFRTCCLAIAFLITISCSSDDTDDDTSSFDCQAGTWTEWVENEFTAYYNAINVYSQDPTESNCALVESTAYDYLEALRDIVDCVPTANQDAINQAIDEAKEEVDSNPCG</sequence>
<dbReference type="RefSeq" id="WP_146197875.1">
    <property type="nucleotide sequence ID" value="NZ_JACWLN010000012.1"/>
</dbReference>
<dbReference type="Proteomes" id="UP000245667">
    <property type="component" value="Unassembled WGS sequence"/>
</dbReference>
<dbReference type="OrthoDB" id="1440001at2"/>
<dbReference type="EMBL" id="JACWLN010000012">
    <property type="protein sequence ID" value="MBD1262651.1"/>
    <property type="molecule type" value="Genomic_DNA"/>
</dbReference>
<comment type="caution">
    <text evidence="2">The sequence shown here is derived from an EMBL/GenBank/DDBJ whole genome shotgun (WGS) entry which is preliminary data.</text>
</comment>
<evidence type="ECO:0000313" key="3">
    <source>
        <dbReference type="Proteomes" id="UP000245667"/>
    </source>
</evidence>
<reference evidence="1 4" key="2">
    <citation type="submission" date="2020-07" db="EMBL/GenBank/DDBJ databases">
        <title>The draft genome sequence of Maribacter polysiphoniae KCTC 22021.</title>
        <authorList>
            <person name="Mu L."/>
        </authorList>
    </citation>
    <scope>NUCLEOTIDE SEQUENCE [LARGE SCALE GENOMIC DNA]</scope>
    <source>
        <strain evidence="1 4">KCTC 22021</strain>
    </source>
</reference>
<name>A0A316DS80_9FLAO</name>
<organism evidence="2 3">
    <name type="scientific">Maribacter polysiphoniae</name>
    <dbReference type="NCBI Taxonomy" id="429344"/>
    <lineage>
        <taxon>Bacteria</taxon>
        <taxon>Pseudomonadati</taxon>
        <taxon>Bacteroidota</taxon>
        <taxon>Flavobacteriia</taxon>
        <taxon>Flavobacteriales</taxon>
        <taxon>Flavobacteriaceae</taxon>
        <taxon>Maribacter</taxon>
    </lineage>
</organism>
<protein>
    <submittedName>
        <fullName evidence="2">Uncharacterized protein</fullName>
    </submittedName>
</protein>
<evidence type="ECO:0000313" key="1">
    <source>
        <dbReference type="EMBL" id="MBD1262651.1"/>
    </source>
</evidence>
<gene>
    <name evidence="1" type="ORF">HZY62_18790</name>
    <name evidence="2" type="ORF">LX92_03948</name>
</gene>
<keyword evidence="4" id="KW-1185">Reference proteome</keyword>
<evidence type="ECO:0000313" key="4">
    <source>
        <dbReference type="Proteomes" id="UP000651837"/>
    </source>
</evidence>
<reference evidence="2 3" key="1">
    <citation type="submission" date="2018-05" db="EMBL/GenBank/DDBJ databases">
        <title>Genomic Encyclopedia of Archaeal and Bacterial Type Strains, Phase II (KMG-II): from individual species to whole genera.</title>
        <authorList>
            <person name="Goeker M."/>
        </authorList>
    </citation>
    <scope>NUCLEOTIDE SEQUENCE [LARGE SCALE GENOMIC DNA]</scope>
    <source>
        <strain evidence="2 3">DSM 23514</strain>
    </source>
</reference>
<dbReference type="EMBL" id="QGGQ01000013">
    <property type="protein sequence ID" value="PWK21147.1"/>
    <property type="molecule type" value="Genomic_DNA"/>
</dbReference>